<evidence type="ECO:0000313" key="1">
    <source>
        <dbReference type="EMBL" id="SJM30990.1"/>
    </source>
</evidence>
<sequence length="47" mass="5162">MVGAANSGWTQRHGEFESLLKYYGLGLTAQESGMSASMRLSWRPIDA</sequence>
<proteinExistence type="predicted"/>
<name>A0A2P9AIN2_9HYPH</name>
<gene>
    <name evidence="1" type="ORF">BQ8482_180218</name>
</gene>
<dbReference type="Proteomes" id="UP000245698">
    <property type="component" value="Unassembled WGS sequence"/>
</dbReference>
<dbReference type="AlphaFoldDB" id="A0A2P9AIN2"/>
<reference evidence="2" key="1">
    <citation type="submission" date="2016-12" db="EMBL/GenBank/DDBJ databases">
        <authorList>
            <person name="Brunel B."/>
        </authorList>
    </citation>
    <scope>NUCLEOTIDE SEQUENCE [LARGE SCALE GENOMIC DNA]</scope>
</reference>
<protein>
    <submittedName>
        <fullName evidence="1">Uncharacterized protein</fullName>
    </submittedName>
</protein>
<organism evidence="1 2">
    <name type="scientific">Mesorhizobium delmotii</name>
    <dbReference type="NCBI Taxonomy" id="1631247"/>
    <lineage>
        <taxon>Bacteria</taxon>
        <taxon>Pseudomonadati</taxon>
        <taxon>Pseudomonadota</taxon>
        <taxon>Alphaproteobacteria</taxon>
        <taxon>Hyphomicrobiales</taxon>
        <taxon>Phyllobacteriaceae</taxon>
        <taxon>Mesorhizobium</taxon>
    </lineage>
</organism>
<dbReference type="EMBL" id="FUIG01000024">
    <property type="protein sequence ID" value="SJM30990.1"/>
    <property type="molecule type" value="Genomic_DNA"/>
</dbReference>
<evidence type="ECO:0000313" key="2">
    <source>
        <dbReference type="Proteomes" id="UP000245698"/>
    </source>
</evidence>
<keyword evidence="2" id="KW-1185">Reference proteome</keyword>
<accession>A0A2P9AIN2</accession>